<accession>B9ADA2</accession>
<dbReference type="SUPFAM" id="SSF52777">
    <property type="entry name" value="CoA-dependent acyltransferases"/>
    <property type="match status" value="1"/>
</dbReference>
<dbReference type="Pfam" id="PF00302">
    <property type="entry name" value="CAT"/>
    <property type="match status" value="1"/>
</dbReference>
<name>B9ADA2_METSM</name>
<dbReference type="Proteomes" id="UP000003489">
    <property type="component" value="Unassembled WGS sequence"/>
</dbReference>
<evidence type="ECO:0000313" key="2">
    <source>
        <dbReference type="Proteomes" id="UP000003489"/>
    </source>
</evidence>
<dbReference type="PATRIC" id="fig|483214.13.peg.312"/>
<dbReference type="PANTHER" id="PTHR38474:SF1">
    <property type="entry name" value="SLR0299 PROTEIN"/>
    <property type="match status" value="1"/>
</dbReference>
<reference evidence="1 2" key="1">
    <citation type="submission" date="2008-10" db="EMBL/GenBank/DDBJ databases">
        <authorList>
            <person name="Fulton L."/>
            <person name="Clifton S."/>
            <person name="Fulton B."/>
            <person name="Xu J."/>
            <person name="Minx P."/>
            <person name="Pepin K.H."/>
            <person name="Johnson M."/>
            <person name="Bhonagiri V."/>
            <person name="Nash W.E."/>
            <person name="Mardis E.R."/>
            <person name="Wilson R.K."/>
        </authorList>
    </citation>
    <scope>NUCLEOTIDE SEQUENCE [LARGE SCALE GENOMIC DNA]</scope>
    <source>
        <strain evidence="1 2">DSM 2375</strain>
    </source>
</reference>
<organism evidence="1 2">
    <name type="scientific">Methanobrevibacter smithii DSM 2375</name>
    <dbReference type="NCBI Taxonomy" id="483214"/>
    <lineage>
        <taxon>Archaea</taxon>
        <taxon>Methanobacteriati</taxon>
        <taxon>Methanobacteriota</taxon>
        <taxon>Methanomada group</taxon>
        <taxon>Methanobacteria</taxon>
        <taxon>Methanobacteriales</taxon>
        <taxon>Methanobacteriaceae</taxon>
        <taxon>Methanobrevibacter</taxon>
    </lineage>
</organism>
<dbReference type="EMBL" id="ABYW01000004">
    <property type="protein sequence ID" value="EEE41442.1"/>
    <property type="molecule type" value="Genomic_DNA"/>
</dbReference>
<dbReference type="SMART" id="SM01059">
    <property type="entry name" value="CAT"/>
    <property type="match status" value="1"/>
</dbReference>
<dbReference type="Gene3D" id="3.30.559.10">
    <property type="entry name" value="Chloramphenicol acetyltransferase-like domain"/>
    <property type="match status" value="1"/>
</dbReference>
<sequence>MKKFNSAAENMREIDFNLKENPFINFQSSRYSMTAKINVEKMWKYSKENNCSFFVLSLGCLMKAVNSIPQLKRRIVNNKVIEHDYLDGVCPIMDENNEIYKEMRVKPPEIFNDFEKWHDYVKKTSKDVLSGKTEEFNVKMEKRDYENIANYSCIPWVDFESITSGILTGNQIQPLITWGKVNENYEMSVAITVSHIFVNGRELGLFYKKVQENFNQPI</sequence>
<reference evidence="1 2" key="2">
    <citation type="submission" date="2008-11" db="EMBL/GenBank/DDBJ databases">
        <title>Draft genome sequence of Methanobrevibacter smithii (DSM 2375).</title>
        <authorList>
            <person name="Sudarsanam P."/>
            <person name="Ley R."/>
            <person name="Guruge J."/>
            <person name="Turnbaugh P.J."/>
            <person name="Mahowald M."/>
            <person name="Liep D."/>
            <person name="Gordon J."/>
        </authorList>
    </citation>
    <scope>NUCLEOTIDE SEQUENCE [LARGE SCALE GENOMIC DNA]</scope>
    <source>
        <strain evidence="1 2">DSM 2375</strain>
    </source>
</reference>
<dbReference type="HOGENOM" id="CLU_093121_0_0_2"/>
<protein>
    <submittedName>
        <fullName evidence="1">Putative chloramphenicol O-acetyltransferase</fullName>
    </submittedName>
</protein>
<evidence type="ECO:0000313" key="1">
    <source>
        <dbReference type="EMBL" id="EEE41442.1"/>
    </source>
</evidence>
<comment type="caution">
    <text evidence="1">The sequence shown here is derived from an EMBL/GenBank/DDBJ whole genome shotgun (WGS) entry which is preliminary data.</text>
</comment>
<dbReference type="GO" id="GO:0008811">
    <property type="term" value="F:chloramphenicol O-acetyltransferase activity"/>
    <property type="evidence" value="ECO:0007669"/>
    <property type="project" value="InterPro"/>
</dbReference>
<keyword evidence="1" id="KW-0808">Transferase</keyword>
<dbReference type="PANTHER" id="PTHR38474">
    <property type="entry name" value="SLR0299 PROTEIN"/>
    <property type="match status" value="1"/>
</dbReference>
<gene>
    <name evidence="1" type="ORF">METSMIALI_00325</name>
</gene>
<dbReference type="AlphaFoldDB" id="B9ADA2"/>
<dbReference type="InterPro" id="IPR001707">
    <property type="entry name" value="Cmp_AcTrfase"/>
</dbReference>
<proteinExistence type="predicted"/>
<dbReference type="InterPro" id="IPR023213">
    <property type="entry name" value="CAT-like_dom_sf"/>
</dbReference>